<comment type="caution">
    <text evidence="3">The sequence shown here is derived from an EMBL/GenBank/DDBJ whole genome shotgun (WGS) entry which is preliminary data.</text>
</comment>
<reference evidence="3" key="1">
    <citation type="submission" date="2018-07" db="EMBL/GenBank/DDBJ databases">
        <authorList>
            <consortium name="PulseNet: The National Subtyping Network for Foodborne Disease Surveillance"/>
            <person name="Tarr C.L."/>
            <person name="Trees E."/>
            <person name="Katz L.S."/>
            <person name="Carleton-Romer H.A."/>
            <person name="Stroika S."/>
            <person name="Kucerova Z."/>
            <person name="Roache K.F."/>
            <person name="Sabol A.L."/>
            <person name="Besser J."/>
            <person name="Gerner-Smidt P."/>
        </authorList>
    </citation>
    <scope>NUCLEOTIDE SEQUENCE</scope>
    <source>
        <strain evidence="3">PNUSAS016316</strain>
    </source>
</reference>
<organism evidence="3">
    <name type="scientific">Salmonella enterica</name>
    <name type="common">Salmonella choleraesuis</name>
    <dbReference type="NCBI Taxonomy" id="28901"/>
    <lineage>
        <taxon>Bacteria</taxon>
        <taxon>Pseudomonadati</taxon>
        <taxon>Pseudomonadota</taxon>
        <taxon>Gammaproteobacteria</taxon>
        <taxon>Enterobacterales</taxon>
        <taxon>Enterobacteriaceae</taxon>
        <taxon>Salmonella</taxon>
    </lineage>
</organism>
<gene>
    <name evidence="3" type="ORF">CEZ54_24665</name>
</gene>
<dbReference type="InterPro" id="IPR038177">
    <property type="entry name" value="IAT_beta_sf"/>
</dbReference>
<dbReference type="FunFam" id="2.40.160.160:FF:000001">
    <property type="entry name" value="Intimin-like inverse autotransporter SinH"/>
    <property type="match status" value="1"/>
</dbReference>
<sequence length="1365" mass="143313">MKRSRSSHPPAETAFSPGLRRLAWLNVAVQAAFPLAVAFTPVMAGAGEQHFLQHPVPLSAQRTQVYTLGAGETAASVAKKFHLTLDQLREINQLRTFSHGLNGLQPGDDVDVPLMAVNNKKTASGASAASPFSDDTSASVREGDEQARRVAGYASRAGSFLAGSAKSDAAASMARGMATGEVGGALQQWLSHFGTARVQLDADKNFSLKNSQFDLLMPLYDQGDNLVFTQGSLHRTDGRTQANLGAGWRHFTPGYMLGGNLFGDYDLSRDHARMGVGVEYWRDFLKLGANGYMRLTGWKDSPDLADYQERPASGWDIRAQAWVPSLPQLGGKLTYEQYYGKEVALFGVDNRQKNPHAITAGINYTPVPLITLGAERRQGQSGKSDSRLTVDMNYQLGVPWRAQLDPTAVAAMRSLTGSRYDLVERNNNIVLEYRKKETIRLHTADLITGHAGEQKSLGVSVNSKYGLERIDWDASALNAAGGKIVQNGSDYAVVLPPYQATAQAVNTYTVSGVAVDTKGNRSERSDTQVTVQAPEVNKQYSTFTPASSVLPADGKSTQVLTLTLRDENNQAVDVDVKDIGLKNSTLKSAAVSALTRKSAGIYTVAVTAGTDAENVTLTPIVSGITLSPAEVTITAATPDAGKSAIATDKASYASGADMTVTVTLKDAADNAVTGASSSLTADAVKVPNAALKIGSSWTDNGDGTYTATYVAETVSADNRATLALSGWGAPQQSEAYAITAAAPDQAKSAIATDKASYASGADMTVTVTLKDAADNAVTGASSSLTADAVKVPNAALKIGSSWTDNGDGTYTATYVAETVSADNRATLALSGWGAPQQSEAYAITAAAPDQANSAIKTDATTYASGADMTVTVTLKDAADNAVTGASSSLTADAVKVPNAALKIGSSWTDNGDGTYTATYVAETVSADNRATLALSGWGAPQQSEAYAITAAAPDQAKSAIATDKASYASGADMTVTVTLKDAADNAVTGASSSLTVDAVKVPNAALKIGSSWTDNGDGTYTARYVAETVSADNRATLALSGWGAPQQSEAYAITAAAPDQAKSAIAIDKASYESGAYMTVTVTLKDKNGTVLTGDAGLLTSSTVKVPNALKTGFWRDNGDGTYTAARYLAETVSADNRATLALSGWGAPQQSEAYAITYGDEAPASINTQADAYTFTQTSEEGTFPTTGFTGATFTIVPKDGRRASRYTWKSDASWVSVVDGVVTFTGTGTGSKVTITGTPNNRQGNIIKYSFTLSSWFINSGSTIMTWPDANAYCSSQSGYSQPTVAQISLHNDYTATETREIGALWNEWGSLSVYNGSGFTGYFSWSSELRSSGSHYYVDLSDGYVINDFDRVTVYAVCRRGL</sequence>
<dbReference type="PROSITE" id="PS51782">
    <property type="entry name" value="LYSM"/>
    <property type="match status" value="1"/>
</dbReference>
<dbReference type="Gene3D" id="3.10.350.10">
    <property type="entry name" value="LysM domain"/>
    <property type="match status" value="1"/>
</dbReference>
<dbReference type="InterPro" id="IPR013783">
    <property type="entry name" value="Ig-like_fold"/>
</dbReference>
<dbReference type="Pfam" id="PF11924">
    <property type="entry name" value="IAT_beta"/>
    <property type="match status" value="1"/>
</dbReference>
<comment type="similarity">
    <text evidence="1">Belongs to the intimin/invasin family.</text>
</comment>
<evidence type="ECO:0000256" key="1">
    <source>
        <dbReference type="ARBA" id="ARBA00010116"/>
    </source>
</evidence>
<dbReference type="InterPro" id="IPR036779">
    <property type="entry name" value="LysM_dom_sf"/>
</dbReference>
<dbReference type="PRINTS" id="PR01369">
    <property type="entry name" value="INTIMIN"/>
</dbReference>
<dbReference type="InterPro" id="IPR015217">
    <property type="entry name" value="Invasin_dom_3"/>
</dbReference>
<proteinExistence type="inferred from homology"/>
<dbReference type="InterPro" id="IPR018392">
    <property type="entry name" value="LysM"/>
</dbReference>
<dbReference type="EMBL" id="AAGWTA010000068">
    <property type="protein sequence ID" value="EBS8260207.1"/>
    <property type="molecule type" value="Genomic_DNA"/>
</dbReference>
<name>A0A5V0T1C7_SALER</name>
<dbReference type="SUPFAM" id="SSF49373">
    <property type="entry name" value="Invasin/intimin cell-adhesion fragments"/>
    <property type="match status" value="7"/>
</dbReference>
<dbReference type="InterPro" id="IPR003535">
    <property type="entry name" value="Intimin/invasin_bac"/>
</dbReference>
<dbReference type="Pfam" id="PF09134">
    <property type="entry name" value="Invasin_D3"/>
    <property type="match status" value="3"/>
</dbReference>
<evidence type="ECO:0000259" key="2">
    <source>
        <dbReference type="PROSITE" id="PS51782"/>
    </source>
</evidence>
<dbReference type="PANTHER" id="PTHR39576:SF2">
    <property type="entry name" value="ATTACHING AND EFFACING PROTEIN HOMOLOG-RELATED"/>
    <property type="match status" value="1"/>
</dbReference>
<dbReference type="InterPro" id="IPR008964">
    <property type="entry name" value="Invasin/intimin_cell_adhesion"/>
</dbReference>
<dbReference type="Gene3D" id="2.60.40.10">
    <property type="entry name" value="Immunoglobulins"/>
    <property type="match status" value="6"/>
</dbReference>
<dbReference type="PANTHER" id="PTHR39576">
    <property type="entry name" value="ATTACHING AND EFFACING PROTEIN HOMOLOG-RELATED-RELATED"/>
    <property type="match status" value="1"/>
</dbReference>
<dbReference type="Gene3D" id="3.10.100.10">
    <property type="entry name" value="Mannose-Binding Protein A, subunit A"/>
    <property type="match status" value="1"/>
</dbReference>
<dbReference type="GO" id="GO:0009279">
    <property type="term" value="C:cell outer membrane"/>
    <property type="evidence" value="ECO:0007669"/>
    <property type="project" value="TreeGrafter"/>
</dbReference>
<protein>
    <submittedName>
        <fullName evidence="3">Invasin</fullName>
    </submittedName>
</protein>
<dbReference type="InterPro" id="IPR051715">
    <property type="entry name" value="Intimin-Invasin_domain"/>
</dbReference>
<dbReference type="Gene3D" id="2.40.160.160">
    <property type="entry name" value="Inverse autotransporter, beta-domain"/>
    <property type="match status" value="1"/>
</dbReference>
<evidence type="ECO:0000313" key="3">
    <source>
        <dbReference type="EMBL" id="EBS8260207.1"/>
    </source>
</evidence>
<accession>A0A5V0T1C7</accession>
<dbReference type="InterPro" id="IPR016186">
    <property type="entry name" value="C-type_lectin-like/link_sf"/>
</dbReference>
<dbReference type="InterPro" id="IPR024519">
    <property type="entry name" value="IAT_beta"/>
</dbReference>
<feature type="domain" description="LysM" evidence="2">
    <location>
        <begin position="64"/>
        <end position="112"/>
    </location>
</feature>
<dbReference type="GO" id="GO:0007155">
    <property type="term" value="P:cell adhesion"/>
    <property type="evidence" value="ECO:0007669"/>
    <property type="project" value="InterPro"/>
</dbReference>
<dbReference type="Gene3D" id="2.60.40.1080">
    <property type="match status" value="1"/>
</dbReference>